<comment type="caution">
    <text evidence="2">The sequence shown here is derived from an EMBL/GenBank/DDBJ whole genome shotgun (WGS) entry which is preliminary data.</text>
</comment>
<dbReference type="Proteomes" id="UP001317259">
    <property type="component" value="Unassembled WGS sequence"/>
</dbReference>
<evidence type="ECO:0000313" key="3">
    <source>
        <dbReference type="Proteomes" id="UP001317259"/>
    </source>
</evidence>
<proteinExistence type="predicted"/>
<sequence length="160" mass="15989">MISGVLAGTLMLAVAAVLISGAFGTTRLDAVRSPGGDPTPEVTEPGTGPRSTGPRTTDPRTTGPSATRTGTSSPAARDIRPATPKSSPVSRRTTARTSAPASQAPVVRLSGRPSATTSAPTRAPSADPVTSAPATSAPTASSSTRRPPGLDPNRTRGPKK</sequence>
<name>A0ABT0FUK7_9ACTN</name>
<feature type="compositionally biased region" description="Low complexity" evidence="1">
    <location>
        <begin position="112"/>
        <end position="147"/>
    </location>
</feature>
<feature type="region of interest" description="Disordered" evidence="1">
    <location>
        <begin position="28"/>
        <end position="160"/>
    </location>
</feature>
<protein>
    <submittedName>
        <fullName evidence="2">Uncharacterized protein</fullName>
    </submittedName>
</protein>
<accession>A0ABT0FUK7</accession>
<dbReference type="RefSeq" id="WP_242377305.1">
    <property type="nucleotide sequence ID" value="NZ_JAKRKC020000001.1"/>
</dbReference>
<feature type="compositionally biased region" description="Polar residues" evidence="1">
    <location>
        <begin position="84"/>
        <end position="101"/>
    </location>
</feature>
<gene>
    <name evidence="2" type="ORF">MF672_019720</name>
</gene>
<keyword evidence="3" id="KW-1185">Reference proteome</keyword>
<feature type="compositionally biased region" description="Low complexity" evidence="1">
    <location>
        <begin position="34"/>
        <end position="64"/>
    </location>
</feature>
<feature type="compositionally biased region" description="Polar residues" evidence="1">
    <location>
        <begin position="65"/>
        <end position="74"/>
    </location>
</feature>
<reference evidence="2 3" key="1">
    <citation type="submission" date="2022-04" db="EMBL/GenBank/DDBJ databases">
        <title>Genome draft of Actinomadura sp. ATCC 31491.</title>
        <authorList>
            <person name="Shi X."/>
            <person name="Du Y."/>
        </authorList>
    </citation>
    <scope>NUCLEOTIDE SEQUENCE [LARGE SCALE GENOMIC DNA]</scope>
    <source>
        <strain evidence="2 3">ATCC 31491</strain>
    </source>
</reference>
<evidence type="ECO:0000256" key="1">
    <source>
        <dbReference type="SAM" id="MobiDB-lite"/>
    </source>
</evidence>
<evidence type="ECO:0000313" key="2">
    <source>
        <dbReference type="EMBL" id="MCK2216007.1"/>
    </source>
</evidence>
<organism evidence="2 3">
    <name type="scientific">Actinomadura luzonensis</name>
    <dbReference type="NCBI Taxonomy" id="2805427"/>
    <lineage>
        <taxon>Bacteria</taxon>
        <taxon>Bacillati</taxon>
        <taxon>Actinomycetota</taxon>
        <taxon>Actinomycetes</taxon>
        <taxon>Streptosporangiales</taxon>
        <taxon>Thermomonosporaceae</taxon>
        <taxon>Actinomadura</taxon>
    </lineage>
</organism>
<dbReference type="EMBL" id="JAKRKC020000001">
    <property type="protein sequence ID" value="MCK2216007.1"/>
    <property type="molecule type" value="Genomic_DNA"/>
</dbReference>